<dbReference type="InterPro" id="IPR058210">
    <property type="entry name" value="SACS/Nov_dom"/>
</dbReference>
<evidence type="ECO:0000313" key="3">
    <source>
        <dbReference type="EMBL" id="PCH38307.1"/>
    </source>
</evidence>
<dbReference type="EMBL" id="KB467942">
    <property type="protein sequence ID" value="PCH38307.1"/>
    <property type="molecule type" value="Genomic_DNA"/>
</dbReference>
<feature type="region of interest" description="Disordered" evidence="1">
    <location>
        <begin position="1430"/>
        <end position="1509"/>
    </location>
</feature>
<dbReference type="PANTHER" id="PTHR47839">
    <property type="entry name" value="DOMAIN PROTEIN, PUTATIVE (AFU_ORTHOLOGUE AFUA_6G04830)-RELATED"/>
    <property type="match status" value="1"/>
</dbReference>
<name>A0A2H3JQL7_WOLCO</name>
<keyword evidence="4" id="KW-1185">Reference proteome</keyword>
<evidence type="ECO:0000259" key="2">
    <source>
        <dbReference type="Pfam" id="PF25794"/>
    </source>
</evidence>
<dbReference type="OrthoDB" id="10031156at2759"/>
<dbReference type="STRING" id="742152.A0A2H3JQL7"/>
<proteinExistence type="predicted"/>
<gene>
    <name evidence="3" type="ORF">WOLCODRAFT_96891</name>
</gene>
<feature type="domain" description="Sacsin/Nov" evidence="2">
    <location>
        <begin position="24"/>
        <end position="150"/>
    </location>
</feature>
<reference evidence="3 4" key="1">
    <citation type="journal article" date="2012" name="Science">
        <title>The Paleozoic origin of enzymatic lignin decomposition reconstructed from 31 fungal genomes.</title>
        <authorList>
            <person name="Floudas D."/>
            <person name="Binder M."/>
            <person name="Riley R."/>
            <person name="Barry K."/>
            <person name="Blanchette R.A."/>
            <person name="Henrissat B."/>
            <person name="Martinez A.T."/>
            <person name="Otillar R."/>
            <person name="Spatafora J.W."/>
            <person name="Yadav J.S."/>
            <person name="Aerts A."/>
            <person name="Benoit I."/>
            <person name="Boyd A."/>
            <person name="Carlson A."/>
            <person name="Copeland A."/>
            <person name="Coutinho P.M."/>
            <person name="de Vries R.P."/>
            <person name="Ferreira P."/>
            <person name="Findley K."/>
            <person name="Foster B."/>
            <person name="Gaskell J."/>
            <person name="Glotzer D."/>
            <person name="Gorecki P."/>
            <person name="Heitman J."/>
            <person name="Hesse C."/>
            <person name="Hori C."/>
            <person name="Igarashi K."/>
            <person name="Jurgens J.A."/>
            <person name="Kallen N."/>
            <person name="Kersten P."/>
            <person name="Kohler A."/>
            <person name="Kuees U."/>
            <person name="Kumar T.K.A."/>
            <person name="Kuo A."/>
            <person name="LaButti K."/>
            <person name="Larrondo L.F."/>
            <person name="Lindquist E."/>
            <person name="Ling A."/>
            <person name="Lombard V."/>
            <person name="Lucas S."/>
            <person name="Lundell T."/>
            <person name="Martin R."/>
            <person name="McLaughlin D.J."/>
            <person name="Morgenstern I."/>
            <person name="Morin E."/>
            <person name="Murat C."/>
            <person name="Nagy L.G."/>
            <person name="Nolan M."/>
            <person name="Ohm R.A."/>
            <person name="Patyshakuliyeva A."/>
            <person name="Rokas A."/>
            <person name="Ruiz-Duenas F.J."/>
            <person name="Sabat G."/>
            <person name="Salamov A."/>
            <person name="Samejima M."/>
            <person name="Schmutz J."/>
            <person name="Slot J.C."/>
            <person name="St John F."/>
            <person name="Stenlid J."/>
            <person name="Sun H."/>
            <person name="Sun S."/>
            <person name="Syed K."/>
            <person name="Tsang A."/>
            <person name="Wiebenga A."/>
            <person name="Young D."/>
            <person name="Pisabarro A."/>
            <person name="Eastwood D.C."/>
            <person name="Martin F."/>
            <person name="Cullen D."/>
            <person name="Grigoriev I.V."/>
            <person name="Hibbett D.S."/>
        </authorList>
    </citation>
    <scope>NUCLEOTIDE SEQUENCE [LARGE SCALE GENOMIC DNA]</scope>
    <source>
        <strain evidence="3 4">MD-104</strain>
    </source>
</reference>
<feature type="compositionally biased region" description="Polar residues" evidence="1">
    <location>
        <begin position="1478"/>
        <end position="1497"/>
    </location>
</feature>
<dbReference type="Pfam" id="PF25794">
    <property type="entry name" value="SACS"/>
    <property type="match status" value="1"/>
</dbReference>
<dbReference type="OMA" id="VYWWVIL"/>
<dbReference type="NCBIfam" id="NF047352">
    <property type="entry name" value="P_loop_sacsin"/>
    <property type="match status" value="1"/>
</dbReference>
<accession>A0A2H3JQL7</accession>
<evidence type="ECO:0000256" key="1">
    <source>
        <dbReference type="SAM" id="MobiDB-lite"/>
    </source>
</evidence>
<dbReference type="SUPFAM" id="SSF55874">
    <property type="entry name" value="ATPase domain of HSP90 chaperone/DNA topoisomerase II/histidine kinase"/>
    <property type="match status" value="1"/>
</dbReference>
<evidence type="ECO:0000313" key="4">
    <source>
        <dbReference type="Proteomes" id="UP000218811"/>
    </source>
</evidence>
<dbReference type="PANTHER" id="PTHR47839:SF1">
    <property type="entry name" value="DOMAIN PROTEIN, PUTATIVE (AFU_ORTHOLOGUE AFUA_6G04830)-RELATED"/>
    <property type="match status" value="1"/>
</dbReference>
<feature type="compositionally biased region" description="Polar residues" evidence="1">
    <location>
        <begin position="1444"/>
        <end position="1469"/>
    </location>
</feature>
<organism evidence="3 4">
    <name type="scientific">Wolfiporia cocos (strain MD-104)</name>
    <name type="common">Brown rot fungus</name>
    <dbReference type="NCBI Taxonomy" id="742152"/>
    <lineage>
        <taxon>Eukaryota</taxon>
        <taxon>Fungi</taxon>
        <taxon>Dikarya</taxon>
        <taxon>Basidiomycota</taxon>
        <taxon>Agaricomycotina</taxon>
        <taxon>Agaricomycetes</taxon>
        <taxon>Polyporales</taxon>
        <taxon>Phaeolaceae</taxon>
        <taxon>Wolfiporia</taxon>
    </lineage>
</organism>
<dbReference type="Proteomes" id="UP000218811">
    <property type="component" value="Unassembled WGS sequence"/>
</dbReference>
<dbReference type="InterPro" id="IPR036890">
    <property type="entry name" value="HATPase_C_sf"/>
</dbReference>
<sequence length="1781" mass="198712">MSHARDALWESGHDESVEVNQRALIDKVLARYSGEFTVFRELLQNSDDAGAKAVEIRFETKKFLDRRGEPASTDNEEITDNRRQRFDQKAALVHQWVFKNNGMVFRDEDWNRLKKIAEGNPDEEKIGAFGVGFYSLFSVTEEPFVTSGGQWMGFYWKDKKDQLFARRGNLPPGSAQSDPWTAFEMTLREPAPIPRAFDLTRFLASSITFMAHLSEVSLFLDDERISRLTKEPGAPKPITIPRTLKSTSPRGIMQVKEIQTTPLSIKAELIRWVYMAGSDKPVAPKEISKAPSTGVSGGFFSSLLASFAGTGTPQRSITPAPASTPSEEIDPTTIVVSNVVLSIFSAGVSVKLDSKLRADLQRSTKKNPPTNMRLELIYTGKEEYDASKKEDEKQPGTTGSVFQGLRADIDGTGAARIFIGHATGQTTGIAGHIAARFIPTVERESIDLVDRTVAVWNEELLYVGGFLSRAAYQIEMDKIRELWVSATDADSPSGTTPNEELRSFLRGKAIHALQFYTFRSSTPSSSVSTKLEAAFFLCGAKSPFPIMSSAGVRDLQDVRQPDPAFTFLKVLPVIDEGLLVGAKDMMNILRDRGMIKMIEFLDVLNELRARPLSESELVACLRWWISIQAQGDPIQLARIRTEFINAALLCTTLTGGLDEKIIPLSSIQTFLNTRGLGASIPTDGPLPPHLLPVSISKQFDPAKLASSFPWKEFSVLDWLRFVTDPVSSALDIEHDLTKSAQWAERVLQVTARSWQNMAQGSKEEAITLLQGKTCVPTTAGLKIPNEAYFQTAHVFRDLPIAHMPSETPIKGNLEKVMSAIGVRKHVDLQIVFNRMIKTGDWTIAELIKYLVAVQGTLTPVEMDRLRATAAFPKEAANDGDSSNIKEERKSVRFKASVLYEPLDIYRELQLPVLDWGQQSRWRSNSEEAKFMINLGLRRYPPLDVILRLAAGESPKVRHVALQYFLDNLTTKYPDYDPAAFGDVAFIPAVKEGKDCLLKPFDVYANHVWSTLGFAVIQPHLRADATTKLKIREQPPTSLLVGLLERNPPLEESTATQWFAVLASRITEFTNAQLKHLSELPFVPVAQEGKTRMLPPSHCYFKGDSNAQIHSKLFVFIDFGTQANAFLSACGTKHEPSVEEIAKILLQNPHQFFQLADGRNNYLIELRNIAVNFRSLSPGTVTRMKRAPILLGSRRTQRQSVNHKPQQTDGQYDIEEDDWDYEYDLLTPDRVVVVVDDTHHYQLFGDSLFTAPQEDLLEDFYRKLGARPLSSLVREDHRTGVEMKISQRTSSIRTLILERLPLFLHERTHTRPKISYSQLNNEKNFIVRSFGKITIIKTLQFGNIRMTKSQDSSAVAKSSSRGPVELWLAANDQVDMYEVSISMCRIIFESYKASDALLFMTILSTDLRALRRRGYNVDRILRQQQARREAQEAAEREKAAEILSGLNSQTPTLSGASDRSYPGSSSTLTLPGTLPENHLATTSSQIDDTTGQLGSPSEGNAMRRLSKTPSMMRNAVDAFSRKLSGRAGPGKPEQDETQATLNVEDLSRPLSPHVGSSSSLGLSGTIPRIPASLPMTPQQQAGTSTPGITPRSNIETNITMAISACKQENSQRLQSRENMRLVKETLNEGYCDGSGESVDLSLVGEMGTVKFFVSRDVTDPQTIMTLKADTIARFIYVILPLCTVYGLPETSVHIYYDQSGPRIAFNRNASLFLNLRYFEAWHDQSVQQGDSSEAYISWYLTLAHEIAHNLVQPHNSEHEFYFSAITGQYFTALAQLLTKGRG</sequence>
<dbReference type="InterPro" id="IPR022155">
    <property type="entry name" value="DUF3684"/>
</dbReference>
<dbReference type="Gene3D" id="3.30.565.10">
    <property type="entry name" value="Histidine kinase-like ATPase, C-terminal domain"/>
    <property type="match status" value="1"/>
</dbReference>
<dbReference type="Pfam" id="PF12449">
    <property type="entry name" value="DUF3684"/>
    <property type="match status" value="1"/>
</dbReference>
<feature type="compositionally biased region" description="Basic and acidic residues" evidence="1">
    <location>
        <begin position="1430"/>
        <end position="1439"/>
    </location>
</feature>
<protein>
    <recommendedName>
        <fullName evidence="2">Sacsin/Nov domain-containing protein</fullName>
    </recommendedName>
</protein>